<proteinExistence type="predicted"/>
<sequence>MEFRYALLNNGVEFGTQETNISRAVGTRRRQLESYWRGEKATMEDQVRWSKILKPYIPKPILSRDSRYDRGCCELYFPRWCHRWWVNPKTLRRYKALRMYDNCSYFDMQRRRRGRGRGGEAGTREDGSDSDQLAYKSVAHSADSMTKGDDVSVQTRRIVLEGSRDFDSAADV</sequence>
<organism evidence="2">
    <name type="scientific">Lygus hesperus</name>
    <name type="common">Western plant bug</name>
    <dbReference type="NCBI Taxonomy" id="30085"/>
    <lineage>
        <taxon>Eukaryota</taxon>
        <taxon>Metazoa</taxon>
        <taxon>Ecdysozoa</taxon>
        <taxon>Arthropoda</taxon>
        <taxon>Hexapoda</taxon>
        <taxon>Insecta</taxon>
        <taxon>Pterygota</taxon>
        <taxon>Neoptera</taxon>
        <taxon>Paraneoptera</taxon>
        <taxon>Hemiptera</taxon>
        <taxon>Heteroptera</taxon>
        <taxon>Panheteroptera</taxon>
        <taxon>Cimicomorpha</taxon>
        <taxon>Miridae</taxon>
        <taxon>Mirini</taxon>
        <taxon>Lygus</taxon>
    </lineage>
</organism>
<evidence type="ECO:0000256" key="1">
    <source>
        <dbReference type="SAM" id="MobiDB-lite"/>
    </source>
</evidence>
<gene>
    <name evidence="2" type="ORF">g.30440</name>
    <name evidence="3" type="ORF">g.30445</name>
</gene>
<evidence type="ECO:0000313" key="3">
    <source>
        <dbReference type="EMBL" id="JAQ05501.1"/>
    </source>
</evidence>
<dbReference type="EMBL" id="GDHC01013128">
    <property type="protein sequence ID" value="JAQ05501.1"/>
    <property type="molecule type" value="Transcribed_RNA"/>
</dbReference>
<dbReference type="EMBL" id="GDHC01017961">
    <property type="protein sequence ID" value="JAQ00668.1"/>
    <property type="molecule type" value="Transcribed_RNA"/>
</dbReference>
<accession>A0A146KWP9</accession>
<protein>
    <submittedName>
        <fullName evidence="2">Uncharacterized protein</fullName>
    </submittedName>
</protein>
<name>A0A146KWP9_LYGHE</name>
<dbReference type="AlphaFoldDB" id="A0A146KWP9"/>
<evidence type="ECO:0000313" key="2">
    <source>
        <dbReference type="EMBL" id="JAQ00668.1"/>
    </source>
</evidence>
<feature type="region of interest" description="Disordered" evidence="1">
    <location>
        <begin position="113"/>
        <end position="133"/>
    </location>
</feature>
<reference evidence="2" key="1">
    <citation type="journal article" date="2016" name="Gigascience">
        <title>De novo construction of an expanded transcriptome assembly for the western tarnished plant bug, Lygus hesperus.</title>
        <authorList>
            <person name="Tassone E.E."/>
            <person name="Geib S.M."/>
            <person name="Hall B."/>
            <person name="Fabrick J.A."/>
            <person name="Brent C.S."/>
            <person name="Hull J.J."/>
        </authorList>
    </citation>
    <scope>NUCLEOTIDE SEQUENCE</scope>
</reference>